<gene>
    <name evidence="3" type="ORF">NDK43_24940</name>
</gene>
<accession>A0ABT0WF92</accession>
<dbReference type="Pfam" id="PF04205">
    <property type="entry name" value="FMN_bind"/>
    <property type="match status" value="1"/>
</dbReference>
<dbReference type="Gene3D" id="3.90.1010.20">
    <property type="match status" value="1"/>
</dbReference>
<feature type="domain" description="FMN-binding" evidence="2">
    <location>
        <begin position="90"/>
        <end position="164"/>
    </location>
</feature>
<sequence>MAKMDKKWVILCSTAVAAVYATGFFSTEAQAIKMDGAPQPQISLQTKVQPSSMSPAKTNEVNGNKTNVASSAISNQPKQMYKDGTFTGTGMNRRGEIKVAVTLKKDKITDVQISNWGMHYSESDVVGLPGEVLQRQNANVDNVSGATYSTQAFADAVQDALNQAKIPKEER</sequence>
<name>A0ABT0WF92_9BACI</name>
<dbReference type="SMART" id="SM00900">
    <property type="entry name" value="FMN_bind"/>
    <property type="match status" value="1"/>
</dbReference>
<dbReference type="EMBL" id="JAMQCR010000002">
    <property type="protein sequence ID" value="MCM2534989.1"/>
    <property type="molecule type" value="Genomic_DNA"/>
</dbReference>
<evidence type="ECO:0000259" key="2">
    <source>
        <dbReference type="SMART" id="SM00900"/>
    </source>
</evidence>
<evidence type="ECO:0000313" key="4">
    <source>
        <dbReference type="Proteomes" id="UP001523262"/>
    </source>
</evidence>
<comment type="caution">
    <text evidence="3">The sequence shown here is derived from an EMBL/GenBank/DDBJ whole genome shotgun (WGS) entry which is preliminary data.</text>
</comment>
<evidence type="ECO:0000313" key="3">
    <source>
        <dbReference type="EMBL" id="MCM2534989.1"/>
    </source>
</evidence>
<dbReference type="InterPro" id="IPR007329">
    <property type="entry name" value="FMN-bd"/>
</dbReference>
<dbReference type="Proteomes" id="UP001523262">
    <property type="component" value="Unassembled WGS sequence"/>
</dbReference>
<proteinExistence type="predicted"/>
<keyword evidence="4" id="KW-1185">Reference proteome</keyword>
<organism evidence="3 4">
    <name type="scientific">Neobacillus pocheonensis</name>
    <dbReference type="NCBI Taxonomy" id="363869"/>
    <lineage>
        <taxon>Bacteria</taxon>
        <taxon>Bacillati</taxon>
        <taxon>Bacillota</taxon>
        <taxon>Bacilli</taxon>
        <taxon>Bacillales</taxon>
        <taxon>Bacillaceae</taxon>
        <taxon>Neobacillus</taxon>
    </lineage>
</organism>
<reference evidence="3 4" key="1">
    <citation type="submission" date="2022-06" db="EMBL/GenBank/DDBJ databases">
        <authorList>
            <person name="Jeon C.O."/>
        </authorList>
    </citation>
    <scope>NUCLEOTIDE SEQUENCE [LARGE SCALE GENOMIC DNA]</scope>
    <source>
        <strain evidence="3 4">KCTC 13943</strain>
    </source>
</reference>
<protein>
    <submittedName>
        <fullName evidence="3">FMN-binding protein</fullName>
    </submittedName>
</protein>
<keyword evidence="1" id="KW-0732">Signal</keyword>
<feature type="chain" id="PRO_5045680732" evidence="1">
    <location>
        <begin position="32"/>
        <end position="171"/>
    </location>
</feature>
<feature type="signal peptide" evidence="1">
    <location>
        <begin position="1"/>
        <end position="31"/>
    </location>
</feature>
<evidence type="ECO:0000256" key="1">
    <source>
        <dbReference type="SAM" id="SignalP"/>
    </source>
</evidence>